<protein>
    <submittedName>
        <fullName evidence="1">Uncharacterized protein</fullName>
    </submittedName>
</protein>
<sequence length="74" mass="8336">MSNDLNRLQLLESVFNRVTEFARTVHSILPTIRECVELHERLLDSIGRILSLLQLIRDGLNGHTPGLTNGRSKG</sequence>
<reference evidence="1 2" key="1">
    <citation type="submission" date="2023-01" db="EMBL/GenBank/DDBJ databases">
        <authorList>
            <person name="Whitehead M."/>
        </authorList>
    </citation>
    <scope>NUCLEOTIDE SEQUENCE [LARGE SCALE GENOMIC DNA]</scope>
</reference>
<dbReference type="EMBL" id="CARXXK010000004">
    <property type="protein sequence ID" value="CAI6364991.1"/>
    <property type="molecule type" value="Genomic_DNA"/>
</dbReference>
<name>A0AAV0XBG5_9HEMI</name>
<proteinExistence type="predicted"/>
<gene>
    <name evidence="1" type="ORF">MEUPH1_LOCUS19751</name>
</gene>
<dbReference type="Proteomes" id="UP001160148">
    <property type="component" value="Unassembled WGS sequence"/>
</dbReference>
<accession>A0AAV0XBG5</accession>
<dbReference type="AlphaFoldDB" id="A0AAV0XBG5"/>
<evidence type="ECO:0000313" key="1">
    <source>
        <dbReference type="EMBL" id="CAI6364991.1"/>
    </source>
</evidence>
<organism evidence="1 2">
    <name type="scientific">Macrosiphum euphorbiae</name>
    <name type="common">potato aphid</name>
    <dbReference type="NCBI Taxonomy" id="13131"/>
    <lineage>
        <taxon>Eukaryota</taxon>
        <taxon>Metazoa</taxon>
        <taxon>Ecdysozoa</taxon>
        <taxon>Arthropoda</taxon>
        <taxon>Hexapoda</taxon>
        <taxon>Insecta</taxon>
        <taxon>Pterygota</taxon>
        <taxon>Neoptera</taxon>
        <taxon>Paraneoptera</taxon>
        <taxon>Hemiptera</taxon>
        <taxon>Sternorrhyncha</taxon>
        <taxon>Aphidomorpha</taxon>
        <taxon>Aphidoidea</taxon>
        <taxon>Aphididae</taxon>
        <taxon>Macrosiphini</taxon>
        <taxon>Macrosiphum</taxon>
    </lineage>
</organism>
<evidence type="ECO:0000313" key="2">
    <source>
        <dbReference type="Proteomes" id="UP001160148"/>
    </source>
</evidence>
<keyword evidence="2" id="KW-1185">Reference proteome</keyword>
<comment type="caution">
    <text evidence="1">The sequence shown here is derived from an EMBL/GenBank/DDBJ whole genome shotgun (WGS) entry which is preliminary data.</text>
</comment>